<dbReference type="RefSeq" id="WP_092813648.1">
    <property type="nucleotide sequence ID" value="NZ_FMVW01000005.1"/>
</dbReference>
<evidence type="ECO:0000256" key="6">
    <source>
        <dbReference type="SAM" id="MobiDB-lite"/>
    </source>
</evidence>
<dbReference type="OrthoDB" id="9801927at2"/>
<dbReference type="EMBL" id="FMVW01000005">
    <property type="protein sequence ID" value="SCZ39892.1"/>
    <property type="molecule type" value="Genomic_DNA"/>
</dbReference>
<dbReference type="InterPro" id="IPR011332">
    <property type="entry name" value="Ribosomal_zn-bd"/>
</dbReference>
<gene>
    <name evidence="5" type="primary">rpmF</name>
    <name evidence="7" type="ORF">SAMN03080610_02567</name>
</gene>
<sequence length="61" mass="6989">MAVPKRKTTPMKRGFRRSADGLKQPAYVEDKDSGELRRPHHIDLKSGKYRGRQILEPKASV</sequence>
<dbReference type="AlphaFoldDB" id="A0A1G5NRA5"/>
<dbReference type="STRING" id="1120955.SAMN03080610_02567"/>
<comment type="similarity">
    <text evidence="1 5">Belongs to the bacterial ribosomal protein bL32 family.</text>
</comment>
<feature type="compositionally biased region" description="Basic and acidic residues" evidence="6">
    <location>
        <begin position="28"/>
        <end position="46"/>
    </location>
</feature>
<proteinExistence type="inferred from homology"/>
<dbReference type="SUPFAM" id="SSF57829">
    <property type="entry name" value="Zn-binding ribosomal proteins"/>
    <property type="match status" value="1"/>
</dbReference>
<dbReference type="Pfam" id="PF01783">
    <property type="entry name" value="Ribosomal_L32p"/>
    <property type="match status" value="1"/>
</dbReference>
<accession>A0A1G5NRA5</accession>
<protein>
    <recommendedName>
        <fullName evidence="4 5">Large ribosomal subunit protein bL32</fullName>
    </recommendedName>
</protein>
<evidence type="ECO:0000256" key="1">
    <source>
        <dbReference type="ARBA" id="ARBA00008560"/>
    </source>
</evidence>
<keyword evidence="2 5" id="KW-0689">Ribosomal protein</keyword>
<feature type="region of interest" description="Disordered" evidence="6">
    <location>
        <begin position="1"/>
        <end position="61"/>
    </location>
</feature>
<dbReference type="GO" id="GO:0003735">
    <property type="term" value="F:structural constituent of ribosome"/>
    <property type="evidence" value="ECO:0007669"/>
    <property type="project" value="InterPro"/>
</dbReference>
<feature type="compositionally biased region" description="Basic residues" evidence="6">
    <location>
        <begin position="1"/>
        <end position="16"/>
    </location>
</feature>
<evidence type="ECO:0000256" key="5">
    <source>
        <dbReference type="HAMAP-Rule" id="MF_00340"/>
    </source>
</evidence>
<dbReference type="PANTHER" id="PTHR35534:SF1">
    <property type="entry name" value="LARGE RIBOSOMAL SUBUNIT PROTEIN BL32"/>
    <property type="match status" value="1"/>
</dbReference>
<keyword evidence="3 5" id="KW-0687">Ribonucleoprotein</keyword>
<evidence type="ECO:0000256" key="4">
    <source>
        <dbReference type="ARBA" id="ARBA00035178"/>
    </source>
</evidence>
<organism evidence="7 8">
    <name type="scientific">Afifella marina DSM 2698</name>
    <dbReference type="NCBI Taxonomy" id="1120955"/>
    <lineage>
        <taxon>Bacteria</taxon>
        <taxon>Pseudomonadati</taxon>
        <taxon>Pseudomonadota</taxon>
        <taxon>Alphaproteobacteria</taxon>
        <taxon>Hyphomicrobiales</taxon>
        <taxon>Afifellaceae</taxon>
        <taxon>Afifella</taxon>
    </lineage>
</organism>
<name>A0A1G5NRA5_AFIMA</name>
<dbReference type="NCBIfam" id="TIGR01031">
    <property type="entry name" value="rpmF_bact"/>
    <property type="match status" value="1"/>
</dbReference>
<evidence type="ECO:0000256" key="3">
    <source>
        <dbReference type="ARBA" id="ARBA00023274"/>
    </source>
</evidence>
<reference evidence="7 8" key="1">
    <citation type="submission" date="2016-10" db="EMBL/GenBank/DDBJ databases">
        <authorList>
            <person name="de Groot N.N."/>
        </authorList>
    </citation>
    <scope>NUCLEOTIDE SEQUENCE [LARGE SCALE GENOMIC DNA]</scope>
    <source>
        <strain evidence="7 8">DSM 2698</strain>
    </source>
</reference>
<dbReference type="GO" id="GO:0015934">
    <property type="term" value="C:large ribosomal subunit"/>
    <property type="evidence" value="ECO:0007669"/>
    <property type="project" value="InterPro"/>
</dbReference>
<evidence type="ECO:0000313" key="7">
    <source>
        <dbReference type="EMBL" id="SCZ39892.1"/>
    </source>
</evidence>
<dbReference type="InterPro" id="IPR002677">
    <property type="entry name" value="Ribosomal_bL32"/>
</dbReference>
<dbReference type="GO" id="GO:0006412">
    <property type="term" value="P:translation"/>
    <property type="evidence" value="ECO:0007669"/>
    <property type="project" value="UniProtKB-UniRule"/>
</dbReference>
<dbReference type="Proteomes" id="UP000199347">
    <property type="component" value="Unassembled WGS sequence"/>
</dbReference>
<evidence type="ECO:0000313" key="8">
    <source>
        <dbReference type="Proteomes" id="UP000199347"/>
    </source>
</evidence>
<dbReference type="HAMAP" id="MF_00340">
    <property type="entry name" value="Ribosomal_bL32"/>
    <property type="match status" value="1"/>
</dbReference>
<keyword evidence="8" id="KW-1185">Reference proteome</keyword>
<evidence type="ECO:0000256" key="2">
    <source>
        <dbReference type="ARBA" id="ARBA00022980"/>
    </source>
</evidence>
<dbReference type="InterPro" id="IPR044957">
    <property type="entry name" value="Ribosomal_bL32_bact"/>
</dbReference>
<dbReference type="PANTHER" id="PTHR35534">
    <property type="entry name" value="50S RIBOSOMAL PROTEIN L32"/>
    <property type="match status" value="1"/>
</dbReference>